<keyword evidence="7" id="KW-0690">Ribosome biogenesis</keyword>
<dbReference type="GO" id="GO:0008270">
    <property type="term" value="F:zinc ion binding"/>
    <property type="evidence" value="ECO:0007669"/>
    <property type="project" value="UniProtKB-UniRule"/>
</dbReference>
<dbReference type="STRING" id="1798543.A2898_00865"/>
<feature type="binding site" evidence="7">
    <location>
        <position position="114"/>
    </location>
    <ligand>
        <name>Zn(2+)</name>
        <dbReference type="ChEBI" id="CHEBI:29105"/>
        <note>catalytic</note>
    </ligand>
</feature>
<reference evidence="8 9" key="1">
    <citation type="journal article" date="2016" name="Nat. Commun.">
        <title>Thousands of microbial genomes shed light on interconnected biogeochemical processes in an aquifer system.</title>
        <authorList>
            <person name="Anantharaman K."/>
            <person name="Brown C.T."/>
            <person name="Hug L.A."/>
            <person name="Sharon I."/>
            <person name="Castelle C.J."/>
            <person name="Probst A.J."/>
            <person name="Thomas B.C."/>
            <person name="Singh A."/>
            <person name="Wilkins M.J."/>
            <person name="Karaoz U."/>
            <person name="Brodie E.L."/>
            <person name="Williams K.H."/>
            <person name="Hubbard S.S."/>
            <person name="Banfield J.F."/>
        </authorList>
    </citation>
    <scope>NUCLEOTIDE SEQUENCE [LARGE SCALE GENOMIC DNA]</scope>
</reference>
<dbReference type="EMBL" id="MHKE01000011">
    <property type="protein sequence ID" value="OGY84188.1"/>
    <property type="molecule type" value="Genomic_DNA"/>
</dbReference>
<comment type="function">
    <text evidence="7">Single strand-specific metallo-endoribonuclease involved in late-stage 70S ribosome quality control and in maturation of the 3' terminus of the 16S rRNA.</text>
</comment>
<dbReference type="GO" id="GO:0004521">
    <property type="term" value="F:RNA endonuclease activity"/>
    <property type="evidence" value="ECO:0007669"/>
    <property type="project" value="UniProtKB-UniRule"/>
</dbReference>
<evidence type="ECO:0000256" key="6">
    <source>
        <dbReference type="ARBA" id="ARBA00022833"/>
    </source>
</evidence>
<feature type="binding site" evidence="7">
    <location>
        <position position="118"/>
    </location>
    <ligand>
        <name>Zn(2+)</name>
        <dbReference type="ChEBI" id="CHEBI:29105"/>
        <note>catalytic</note>
    </ligand>
</feature>
<keyword evidence="7" id="KW-0698">rRNA processing</keyword>
<comment type="subcellular location">
    <subcellularLocation>
        <location evidence="7">Cytoplasm</location>
    </subcellularLocation>
</comment>
<comment type="cofactor">
    <cofactor evidence="7">
        <name>Zn(2+)</name>
        <dbReference type="ChEBI" id="CHEBI:29105"/>
    </cofactor>
    <text evidence="7">Binds 1 zinc ion.</text>
</comment>
<evidence type="ECO:0000256" key="4">
    <source>
        <dbReference type="ARBA" id="ARBA00022759"/>
    </source>
</evidence>
<dbReference type="Proteomes" id="UP000179164">
    <property type="component" value="Unassembled WGS sequence"/>
</dbReference>
<gene>
    <name evidence="7" type="primary">ybeY</name>
    <name evidence="8" type="ORF">A2898_00865</name>
</gene>
<organism evidence="8 9">
    <name type="scientific">Candidatus Kerfeldbacteria bacterium RIFCSPLOWO2_01_FULL_48_11</name>
    <dbReference type="NCBI Taxonomy" id="1798543"/>
    <lineage>
        <taxon>Bacteria</taxon>
        <taxon>Candidatus Kerfeldiibacteriota</taxon>
    </lineage>
</organism>
<keyword evidence="3 7" id="KW-0479">Metal-binding</keyword>
<keyword evidence="6 7" id="KW-0862">Zinc</keyword>
<dbReference type="Gene3D" id="3.40.390.30">
    <property type="entry name" value="Metalloproteases ('zincins'), catalytic domain"/>
    <property type="match status" value="1"/>
</dbReference>
<accession>A0A1G2B4T2</accession>
<evidence type="ECO:0000256" key="5">
    <source>
        <dbReference type="ARBA" id="ARBA00022801"/>
    </source>
</evidence>
<dbReference type="NCBIfam" id="TIGR00043">
    <property type="entry name" value="rRNA maturation RNase YbeY"/>
    <property type="match status" value="1"/>
</dbReference>
<proteinExistence type="inferred from homology"/>
<dbReference type="GO" id="GO:0006364">
    <property type="term" value="P:rRNA processing"/>
    <property type="evidence" value="ECO:0007669"/>
    <property type="project" value="UniProtKB-UniRule"/>
</dbReference>
<keyword evidence="5 7" id="KW-0378">Hydrolase</keyword>
<dbReference type="AlphaFoldDB" id="A0A1G2B4T2"/>
<dbReference type="InterPro" id="IPR023091">
    <property type="entry name" value="MetalPrtase_cat_dom_sf_prd"/>
</dbReference>
<evidence type="ECO:0000313" key="9">
    <source>
        <dbReference type="Proteomes" id="UP000179164"/>
    </source>
</evidence>
<evidence type="ECO:0000313" key="8">
    <source>
        <dbReference type="EMBL" id="OGY84188.1"/>
    </source>
</evidence>
<dbReference type="Pfam" id="PF02130">
    <property type="entry name" value="YbeY"/>
    <property type="match status" value="1"/>
</dbReference>
<keyword evidence="4 7" id="KW-0255">Endonuclease</keyword>
<evidence type="ECO:0000256" key="3">
    <source>
        <dbReference type="ARBA" id="ARBA00022723"/>
    </source>
</evidence>
<sequence>MDRKGAMVGSIRCIDGIRYATRDLARTLVRVRHVLSIPRSRTIYIILCGAGTIRRLNRTYRNINRVTDVLSFRYGHGKHEGVFGEIFICVPRARSQAQQYGNAFSEEMRLLMIHGLLHILGHDHATARQAKRMRSLENTLLGKNLSRSAHR</sequence>
<dbReference type="PANTHER" id="PTHR46986">
    <property type="entry name" value="ENDORIBONUCLEASE YBEY, CHLOROPLASTIC"/>
    <property type="match status" value="1"/>
</dbReference>
<dbReference type="PROSITE" id="PS01306">
    <property type="entry name" value="UPF0054"/>
    <property type="match status" value="1"/>
</dbReference>
<dbReference type="EC" id="3.1.-.-" evidence="7"/>
<protein>
    <recommendedName>
        <fullName evidence="7">Endoribonuclease YbeY</fullName>
        <ecNumber evidence="7">3.1.-.-</ecNumber>
    </recommendedName>
</protein>
<dbReference type="HAMAP" id="MF_00009">
    <property type="entry name" value="Endoribonucl_YbeY"/>
    <property type="match status" value="1"/>
</dbReference>
<evidence type="ECO:0000256" key="1">
    <source>
        <dbReference type="ARBA" id="ARBA00010875"/>
    </source>
</evidence>
<dbReference type="SUPFAM" id="SSF55486">
    <property type="entry name" value="Metalloproteases ('zincins'), catalytic domain"/>
    <property type="match status" value="1"/>
</dbReference>
<keyword evidence="2 7" id="KW-0540">Nuclease</keyword>
<name>A0A1G2B4T2_9BACT</name>
<feature type="binding site" evidence="7">
    <location>
        <position position="124"/>
    </location>
    <ligand>
        <name>Zn(2+)</name>
        <dbReference type="ChEBI" id="CHEBI:29105"/>
        <note>catalytic</note>
    </ligand>
</feature>
<dbReference type="InterPro" id="IPR020549">
    <property type="entry name" value="YbeY_CS"/>
</dbReference>
<comment type="caution">
    <text evidence="8">The sequence shown here is derived from an EMBL/GenBank/DDBJ whole genome shotgun (WGS) entry which is preliminary data.</text>
</comment>
<keyword evidence="7" id="KW-0963">Cytoplasm</keyword>
<comment type="similarity">
    <text evidence="1 7">Belongs to the endoribonuclease YbeY family.</text>
</comment>
<dbReference type="GO" id="GO:0004222">
    <property type="term" value="F:metalloendopeptidase activity"/>
    <property type="evidence" value="ECO:0007669"/>
    <property type="project" value="InterPro"/>
</dbReference>
<dbReference type="PANTHER" id="PTHR46986:SF1">
    <property type="entry name" value="ENDORIBONUCLEASE YBEY, CHLOROPLASTIC"/>
    <property type="match status" value="1"/>
</dbReference>
<evidence type="ECO:0000256" key="7">
    <source>
        <dbReference type="HAMAP-Rule" id="MF_00009"/>
    </source>
</evidence>
<dbReference type="InterPro" id="IPR002036">
    <property type="entry name" value="YbeY"/>
</dbReference>
<dbReference type="GO" id="GO:0005737">
    <property type="term" value="C:cytoplasm"/>
    <property type="evidence" value="ECO:0007669"/>
    <property type="project" value="UniProtKB-SubCell"/>
</dbReference>
<evidence type="ECO:0000256" key="2">
    <source>
        <dbReference type="ARBA" id="ARBA00022722"/>
    </source>
</evidence>